<dbReference type="EMBL" id="JAOYEY010000044">
    <property type="protein sequence ID" value="MCV9887181.1"/>
    <property type="molecule type" value="Genomic_DNA"/>
</dbReference>
<organism evidence="4 5">
    <name type="scientific">Metabacillus halosaccharovorans</name>
    <dbReference type="NCBI Taxonomy" id="930124"/>
    <lineage>
        <taxon>Bacteria</taxon>
        <taxon>Bacillati</taxon>
        <taxon>Bacillota</taxon>
        <taxon>Bacilli</taxon>
        <taxon>Bacillales</taxon>
        <taxon>Bacillaceae</taxon>
        <taxon>Metabacillus</taxon>
    </lineage>
</organism>
<feature type="transmembrane region" description="Helical" evidence="2">
    <location>
        <begin position="495"/>
        <end position="512"/>
    </location>
</feature>
<keyword evidence="2" id="KW-1133">Transmembrane helix</keyword>
<feature type="coiled-coil region" evidence="1">
    <location>
        <begin position="568"/>
        <end position="595"/>
    </location>
</feature>
<keyword evidence="1" id="KW-0175">Coiled coil</keyword>
<evidence type="ECO:0000259" key="3">
    <source>
        <dbReference type="Pfam" id="PF13514"/>
    </source>
</evidence>
<dbReference type="InterPro" id="IPR038734">
    <property type="entry name" value="YhaN_AAA"/>
</dbReference>
<feature type="coiled-coil region" evidence="1">
    <location>
        <begin position="283"/>
        <end position="421"/>
    </location>
</feature>
<protein>
    <submittedName>
        <fullName evidence="4">AAA family ATPase</fullName>
    </submittedName>
</protein>
<feature type="coiled-coil region" evidence="1">
    <location>
        <begin position="694"/>
        <end position="797"/>
    </location>
</feature>
<keyword evidence="2" id="KW-0812">Transmembrane</keyword>
<dbReference type="InterPro" id="IPR027417">
    <property type="entry name" value="P-loop_NTPase"/>
</dbReference>
<reference evidence="4 5" key="1">
    <citation type="submission" date="2022-10" db="EMBL/GenBank/DDBJ databases">
        <title>Draft genome assembly of moderately radiation resistant bacterium Metabacillus halosaccharovorans.</title>
        <authorList>
            <person name="Pal S."/>
            <person name="Gopinathan A."/>
        </authorList>
    </citation>
    <scope>NUCLEOTIDE SEQUENCE [LARGE SCALE GENOMIC DNA]</scope>
    <source>
        <strain evidence="4 5">VITHBRA001</strain>
    </source>
</reference>
<name>A0ABT3DKY9_9BACI</name>
<comment type="caution">
    <text evidence="4">The sequence shown here is derived from an EMBL/GenBank/DDBJ whole genome shotgun (WGS) entry which is preliminary data.</text>
</comment>
<keyword evidence="5" id="KW-1185">Reference proteome</keyword>
<dbReference type="SUPFAM" id="SSF52540">
    <property type="entry name" value="P-loop containing nucleoside triphosphate hydrolases"/>
    <property type="match status" value="2"/>
</dbReference>
<dbReference type="RefSeq" id="WP_264143606.1">
    <property type="nucleotide sequence ID" value="NZ_JAOYEY010000044.1"/>
</dbReference>
<dbReference type="Gene3D" id="3.40.50.300">
    <property type="entry name" value="P-loop containing nucleotide triphosphate hydrolases"/>
    <property type="match status" value="2"/>
</dbReference>
<evidence type="ECO:0000313" key="5">
    <source>
        <dbReference type="Proteomes" id="UP001526147"/>
    </source>
</evidence>
<keyword evidence="2" id="KW-0472">Membrane</keyword>
<gene>
    <name evidence="4" type="ORF">OIH86_16195</name>
</gene>
<feature type="coiled-coil region" evidence="1">
    <location>
        <begin position="447"/>
        <end position="474"/>
    </location>
</feature>
<evidence type="ECO:0000313" key="4">
    <source>
        <dbReference type="EMBL" id="MCV9887181.1"/>
    </source>
</evidence>
<dbReference type="PANTHER" id="PTHR41259:SF1">
    <property type="entry name" value="DOUBLE-STRAND BREAK REPAIR RAD50 ATPASE, PUTATIVE-RELATED"/>
    <property type="match status" value="1"/>
</dbReference>
<feature type="transmembrane region" description="Helical" evidence="2">
    <location>
        <begin position="472"/>
        <end position="489"/>
    </location>
</feature>
<evidence type="ECO:0000256" key="2">
    <source>
        <dbReference type="SAM" id="Phobius"/>
    </source>
</evidence>
<dbReference type="Pfam" id="PF13514">
    <property type="entry name" value="AAA_27"/>
    <property type="match status" value="1"/>
</dbReference>
<proteinExistence type="predicted"/>
<dbReference type="PANTHER" id="PTHR41259">
    <property type="entry name" value="DOUBLE-STRAND BREAK REPAIR RAD50 ATPASE, PUTATIVE-RELATED"/>
    <property type="match status" value="1"/>
</dbReference>
<feature type="domain" description="YhaN AAA" evidence="3">
    <location>
        <begin position="1"/>
        <end position="203"/>
    </location>
</feature>
<sequence>MKIEELKIYGYGKFENEHIMLGQANFSVIYGENEAGKSTIMSFIHSILFGFPTKQQSENRYEPKRATSYGGCVVARLESGQRLKIERLPGKFGGDVKIEYEDGTIENEEFLQTLLGGVDKESYRSIFSFDVHGLQQIQKLDANQIGKYLFLSSIYGADALFTIDDQLTKQMDLLYKPNGKRPTVNEGLVKLKEQAADLQEAKRNNHLYEQFQHEKASLQSRLTSIIETKRNKLLQHRYLEKAKTVLPLVKEKNWCMDQLKQLPATEHFPEAGLKKLDHLDVTLQPLNMQLHALQARKSQLEEEVAEIHINDAFIVHKSEIEYIREQMSLYEEKGKNKQVVEKKIDQLQHEYEVLKQRLYPYLNEDDILTIQATMMMKDKIKRLVEDEVKLKQRKQMLDEQFEQVQSSLEEAEWKIGKLTNEVLTDKERSSLEQELASRKDANLPVLKEEHKQVSTELKKRKQEYKEEKKQQSLLFILFSLLLLAGSVWVFLQQNWLFFGILIVACIGALFQTKNLQAKKDTFAEHLETKLKNLEQRIYHAHQSESSSGRELSDIMTSLEKDQMVKQSLHHEKHALEQQERVYERLLKQYEEWEKDQFFKQEQLAEIASQIQVDSNASSEVLLEAFEALQHLQSVIIEKNKYSSEARFLHQEQLKFEEEVRKLAELCQIERSSIKESIHILGEQSSVEIAKAAKREKIFEKKEEVVEELASLSEEIVFIKKQQDDLICSSKCETEDEFRKLAKVHEERQEIQKQLQWVEKQLATESDIDLEKLANEKIETMDVRIKEIVNDMEQLDKEETYVQQEYSSICFKIKEMEQSGTYSKLRHAFENEKAMVKDEAEKWIVRALAKDLLQKTVHRHREEKLPELLTSITYYFQLLTSNSYQKVYLPMEKQSFIVERQDGVKFLAEELSQATAEQLYLSIRLAVIKNINSQLQLPVMIDDSFVHFDHRRTSNSLKLLHELKKDQQVIFFTCHHHLAESSQPEHMVNLSKTINSS</sequence>
<accession>A0ABT3DKY9</accession>
<dbReference type="Proteomes" id="UP001526147">
    <property type="component" value="Unassembled WGS sequence"/>
</dbReference>
<evidence type="ECO:0000256" key="1">
    <source>
        <dbReference type="SAM" id="Coils"/>
    </source>
</evidence>